<accession>A0AAV5GUR3</accession>
<comment type="subcellular location">
    <subcellularLocation>
        <location evidence="3">Cell membrane</location>
        <topology evidence="3">Multi-pass membrane protein</topology>
    </subcellularLocation>
    <subcellularLocation>
        <location evidence="1">Lipid droplet</location>
    </subcellularLocation>
    <subcellularLocation>
        <location evidence="2">Peroxisome membrane</location>
        <topology evidence="2">Multi-pass membrane protein</topology>
    </subcellularLocation>
</comment>
<sequence>MALHAAATALAAASGAAYFDALWRVGEDLRLARGIARSRIALALGDRRDTNSLYYVFEDAVRRRDNNDCYVCEGVTWSWNDVADASNRLAHWFLAQNLQRGDTIALYMPNKPAYAIIWLACLAIDVVPAFINYNLTDKGLEHCINVAKPKLVLYESDLAPAIADIAASLRTTNPALKFARWEDRFSTSSAGKEKTAGGVDGEVRLDEGVLSRYSAERIPNERRSGIKWSSPCCLIYTSGTTGLPKAALTLHGRARTAATVWTTLNSFSRSSRIYTPMPLYHSTAAILAVCVGWNAGATVVIGRKFSATRFWRDVRESRANAIQYVGEVLRYLLATPPSEMDKKHEVRLAYGNGCRPDVRPLVWEKFRERFGVRVISEFFASSEGNGSLFNYNGNSFGAGAVGKEGLIVGSFQSKKQVLLRVDPLTEEPARDERGLCIRAGTNEPGELVILIDNSSPYQAFAGYYNNTSATEKKILRSVLAPGDTYFRTGDLLRRDADGHWYFADRLGDTFRWKSENVATTSVAEVLGELVKEANVYGVTVPSHEGRAGCAAIPQSAGPVDLAQLAAHVQLKLPKYAQPLFIRLVKALESTGTGKQLKVVLRNEGVDPALVGGDPVYWLHPDKRTYVPFTRNDWDVLRAGKVKL</sequence>
<dbReference type="InterPro" id="IPR045851">
    <property type="entry name" value="AMP-bd_C_sf"/>
</dbReference>
<comment type="similarity">
    <text evidence="4">Belongs to the ATP-dependent AMP-binding enzyme family.</text>
</comment>
<dbReference type="PROSITE" id="PS00455">
    <property type="entry name" value="AMP_BINDING"/>
    <property type="match status" value="1"/>
</dbReference>
<evidence type="ECO:0000256" key="1">
    <source>
        <dbReference type="ARBA" id="ARBA00004502"/>
    </source>
</evidence>
<evidence type="ECO:0000256" key="5">
    <source>
        <dbReference type="ARBA" id="ARBA00022448"/>
    </source>
</evidence>
<evidence type="ECO:0000313" key="24">
    <source>
        <dbReference type="Proteomes" id="UP001342314"/>
    </source>
</evidence>
<comment type="caution">
    <text evidence="23">The sequence shown here is derived from an EMBL/GenBank/DDBJ whole genome shotgun (WGS) entry which is preliminary data.</text>
</comment>
<feature type="domain" description="AMP-binding enzyme C-terminal" evidence="22">
    <location>
        <begin position="530"/>
        <end position="594"/>
    </location>
</feature>
<keyword evidence="10" id="KW-0547">Nucleotide-binding</keyword>
<dbReference type="InterPro" id="IPR025110">
    <property type="entry name" value="AMP-bd_C"/>
</dbReference>
<dbReference type="GO" id="GO:0005778">
    <property type="term" value="C:peroxisomal membrane"/>
    <property type="evidence" value="ECO:0007669"/>
    <property type="project" value="UniProtKB-SubCell"/>
</dbReference>
<feature type="transmembrane region" description="Helical" evidence="20">
    <location>
        <begin position="279"/>
        <end position="302"/>
    </location>
</feature>
<organism evidence="23 24">
    <name type="scientific">Rhodotorula paludigena</name>
    <dbReference type="NCBI Taxonomy" id="86838"/>
    <lineage>
        <taxon>Eukaryota</taxon>
        <taxon>Fungi</taxon>
        <taxon>Dikarya</taxon>
        <taxon>Basidiomycota</taxon>
        <taxon>Pucciniomycotina</taxon>
        <taxon>Microbotryomycetes</taxon>
        <taxon>Sporidiobolales</taxon>
        <taxon>Sporidiobolaceae</taxon>
        <taxon>Rhodotorula</taxon>
    </lineage>
</organism>
<evidence type="ECO:0000256" key="16">
    <source>
        <dbReference type="ARBA" id="ARBA00051585"/>
    </source>
</evidence>
<evidence type="ECO:0000259" key="21">
    <source>
        <dbReference type="Pfam" id="PF00501"/>
    </source>
</evidence>
<dbReference type="AlphaFoldDB" id="A0AAV5GUR3"/>
<proteinExistence type="inferred from homology"/>
<dbReference type="GO" id="GO:0005811">
    <property type="term" value="C:lipid droplet"/>
    <property type="evidence" value="ECO:0007669"/>
    <property type="project" value="UniProtKB-SubCell"/>
</dbReference>
<name>A0AAV5GUR3_9BASI</name>
<keyword evidence="13" id="KW-0445">Lipid transport</keyword>
<dbReference type="GO" id="GO:0009898">
    <property type="term" value="C:cytoplasmic side of plasma membrane"/>
    <property type="evidence" value="ECO:0007669"/>
    <property type="project" value="TreeGrafter"/>
</dbReference>
<evidence type="ECO:0000256" key="18">
    <source>
        <dbReference type="ARBA" id="ARBA00068795"/>
    </source>
</evidence>
<dbReference type="FunFam" id="3.40.50.12780:FF:000019">
    <property type="entry name" value="Long-chain fatty acid transporter"/>
    <property type="match status" value="1"/>
</dbReference>
<dbReference type="GO" id="GO:0044539">
    <property type="term" value="P:long-chain fatty acid import into cell"/>
    <property type="evidence" value="ECO:0007669"/>
    <property type="project" value="TreeGrafter"/>
</dbReference>
<dbReference type="GO" id="GO:0005524">
    <property type="term" value="F:ATP binding"/>
    <property type="evidence" value="ECO:0007669"/>
    <property type="project" value="UniProtKB-KW"/>
</dbReference>
<evidence type="ECO:0000259" key="22">
    <source>
        <dbReference type="Pfam" id="PF13193"/>
    </source>
</evidence>
<evidence type="ECO:0000256" key="19">
    <source>
        <dbReference type="ARBA" id="ARBA00078285"/>
    </source>
</evidence>
<evidence type="ECO:0000256" key="2">
    <source>
        <dbReference type="ARBA" id="ARBA00004585"/>
    </source>
</evidence>
<dbReference type="EMBL" id="BQKY01000012">
    <property type="protein sequence ID" value="GJN92959.1"/>
    <property type="molecule type" value="Genomic_DNA"/>
</dbReference>
<keyword evidence="7" id="KW-0436">Ligase</keyword>
<keyword evidence="8" id="KW-0551">Lipid droplet</keyword>
<dbReference type="InterPro" id="IPR042099">
    <property type="entry name" value="ANL_N_sf"/>
</dbReference>
<evidence type="ECO:0000313" key="23">
    <source>
        <dbReference type="EMBL" id="GJN92959.1"/>
    </source>
</evidence>
<evidence type="ECO:0000256" key="11">
    <source>
        <dbReference type="ARBA" id="ARBA00022840"/>
    </source>
</evidence>
<evidence type="ECO:0000256" key="17">
    <source>
        <dbReference type="ARBA" id="ARBA00060276"/>
    </source>
</evidence>
<dbReference type="InterPro" id="IPR020845">
    <property type="entry name" value="AMP-binding_CS"/>
</dbReference>
<gene>
    <name evidence="23" type="ORF">Rhopal_006003-T1</name>
</gene>
<protein>
    <recommendedName>
        <fullName evidence="18">Very long-chain fatty acid transport protein</fullName>
    </recommendedName>
    <alternativeName>
        <fullName evidence="19">Very-long-chain acyl-CoA synthetase</fullName>
    </alternativeName>
</protein>
<dbReference type="Gene3D" id="3.30.300.30">
    <property type="match status" value="1"/>
</dbReference>
<evidence type="ECO:0000256" key="8">
    <source>
        <dbReference type="ARBA" id="ARBA00022677"/>
    </source>
</evidence>
<dbReference type="SUPFAM" id="SSF56801">
    <property type="entry name" value="Acetyl-CoA synthetase-like"/>
    <property type="match status" value="1"/>
</dbReference>
<keyword evidence="24" id="KW-1185">Reference proteome</keyword>
<evidence type="ECO:0000256" key="10">
    <source>
        <dbReference type="ARBA" id="ARBA00022741"/>
    </source>
</evidence>
<dbReference type="InterPro" id="IPR000873">
    <property type="entry name" value="AMP-dep_synth/lig_dom"/>
</dbReference>
<dbReference type="GO" id="GO:0005324">
    <property type="term" value="F:long-chain fatty acid transmembrane transporter activity"/>
    <property type="evidence" value="ECO:0007669"/>
    <property type="project" value="TreeGrafter"/>
</dbReference>
<dbReference type="Gene3D" id="3.40.50.12780">
    <property type="entry name" value="N-terminal domain of ligase-like"/>
    <property type="match status" value="1"/>
</dbReference>
<dbReference type="Proteomes" id="UP001342314">
    <property type="component" value="Unassembled WGS sequence"/>
</dbReference>
<dbReference type="PANTHER" id="PTHR43107:SF15">
    <property type="entry name" value="FATTY ACID TRANSPORT PROTEIN 3, ISOFORM A"/>
    <property type="match status" value="1"/>
</dbReference>
<evidence type="ECO:0000256" key="13">
    <source>
        <dbReference type="ARBA" id="ARBA00023055"/>
    </source>
</evidence>
<evidence type="ECO:0000256" key="4">
    <source>
        <dbReference type="ARBA" id="ARBA00006432"/>
    </source>
</evidence>
<evidence type="ECO:0000256" key="6">
    <source>
        <dbReference type="ARBA" id="ARBA00022475"/>
    </source>
</evidence>
<dbReference type="GO" id="GO:0004467">
    <property type="term" value="F:long-chain fatty acid-CoA ligase activity"/>
    <property type="evidence" value="ECO:0007669"/>
    <property type="project" value="TreeGrafter"/>
</dbReference>
<comment type="function">
    <text evidence="17">Acyl-CoA synthetase required for both the import of long chain fatty acids (LCFAs) (C14-C18) and the activation very long chain fatty acids (VLCFAs) (C20-C26) by esterification of the fatty acids into metabolically active CoA-thioesters for subsequent degradation or incorporation into phospholipids. The transport and fatty acyl-CoA synthetase activities are genetically separable and are thus independent activities. Esterifies VLCFAs in the peroxisome matrix. The VLCFAs are actively transported into peroxisomes by a PXA1-PXA2 heterodimeric transporter in the peroxisomal membrane.</text>
</comment>
<feature type="domain" description="AMP-dependent synthetase/ligase" evidence="21">
    <location>
        <begin position="57"/>
        <end position="390"/>
    </location>
</feature>
<dbReference type="PANTHER" id="PTHR43107">
    <property type="entry name" value="LONG-CHAIN FATTY ACID TRANSPORT PROTEIN"/>
    <property type="match status" value="1"/>
</dbReference>
<evidence type="ECO:0000256" key="14">
    <source>
        <dbReference type="ARBA" id="ARBA00023136"/>
    </source>
</evidence>
<dbReference type="FunFam" id="3.30.300.30:FF:000002">
    <property type="entry name" value="Long-chain fatty acid transport protein 1"/>
    <property type="match status" value="1"/>
</dbReference>
<evidence type="ECO:0000256" key="9">
    <source>
        <dbReference type="ARBA" id="ARBA00022692"/>
    </source>
</evidence>
<keyword evidence="15" id="KW-0576">Peroxisome</keyword>
<keyword evidence="14 20" id="KW-0472">Membrane</keyword>
<comment type="catalytic activity">
    <reaction evidence="16">
        <text>a very long-chain fatty acid + ATP + CoA = a very long-chain fatty acyl-CoA + AMP + diphosphate</text>
        <dbReference type="Rhea" id="RHEA:54536"/>
        <dbReference type="ChEBI" id="CHEBI:30616"/>
        <dbReference type="ChEBI" id="CHEBI:33019"/>
        <dbReference type="ChEBI" id="CHEBI:57287"/>
        <dbReference type="ChEBI" id="CHEBI:58950"/>
        <dbReference type="ChEBI" id="CHEBI:138261"/>
        <dbReference type="ChEBI" id="CHEBI:456215"/>
    </reaction>
</comment>
<keyword evidence="5" id="KW-0813">Transport</keyword>
<keyword evidence="9 20" id="KW-0812">Transmembrane</keyword>
<reference evidence="23 24" key="1">
    <citation type="submission" date="2021-12" db="EMBL/GenBank/DDBJ databases">
        <title>High titer production of polyol ester of fatty acids by Rhodotorula paludigena BS15 towards product separation-free biomass refinery.</title>
        <authorList>
            <person name="Mano J."/>
            <person name="Ono H."/>
            <person name="Tanaka T."/>
            <person name="Naito K."/>
            <person name="Sushida H."/>
            <person name="Ike M."/>
            <person name="Tokuyasu K."/>
            <person name="Kitaoka M."/>
        </authorList>
    </citation>
    <scope>NUCLEOTIDE SEQUENCE [LARGE SCALE GENOMIC DNA]</scope>
    <source>
        <strain evidence="23 24">BS15</strain>
    </source>
</reference>
<keyword evidence="12 20" id="KW-1133">Transmembrane helix</keyword>
<keyword evidence="11" id="KW-0067">ATP-binding</keyword>
<evidence type="ECO:0000256" key="7">
    <source>
        <dbReference type="ARBA" id="ARBA00022598"/>
    </source>
</evidence>
<dbReference type="Pfam" id="PF00501">
    <property type="entry name" value="AMP-binding"/>
    <property type="match status" value="1"/>
</dbReference>
<evidence type="ECO:0000256" key="12">
    <source>
        <dbReference type="ARBA" id="ARBA00022989"/>
    </source>
</evidence>
<keyword evidence="6" id="KW-1003">Cell membrane</keyword>
<dbReference type="Pfam" id="PF13193">
    <property type="entry name" value="AMP-binding_C"/>
    <property type="match status" value="1"/>
</dbReference>
<evidence type="ECO:0000256" key="20">
    <source>
        <dbReference type="SAM" id="Phobius"/>
    </source>
</evidence>
<evidence type="ECO:0000256" key="15">
    <source>
        <dbReference type="ARBA" id="ARBA00023140"/>
    </source>
</evidence>
<evidence type="ECO:0000256" key="3">
    <source>
        <dbReference type="ARBA" id="ARBA00004651"/>
    </source>
</evidence>